<comment type="caution">
    <text evidence="1">The sequence shown here is derived from an EMBL/GenBank/DDBJ whole genome shotgun (WGS) entry which is preliminary data.</text>
</comment>
<evidence type="ECO:0000313" key="2">
    <source>
        <dbReference type="Proteomes" id="UP000053904"/>
    </source>
</evidence>
<proteinExistence type="predicted"/>
<organism evidence="1 2">
    <name type="scientific">candidate division WS6 bacterium 34_10</name>
    <dbReference type="NCBI Taxonomy" id="1641389"/>
    <lineage>
        <taxon>Bacteria</taxon>
        <taxon>Candidatus Dojkabacteria</taxon>
    </lineage>
</organism>
<accession>A0A101HHK8</accession>
<reference evidence="2" key="1">
    <citation type="journal article" date="2015" name="MBio">
        <title>Genome-Resolved Metagenomic Analysis Reveals Roles for Candidate Phyla and Other Microbial Community Members in Biogeochemical Transformations in Oil Reservoirs.</title>
        <authorList>
            <person name="Hu P."/>
            <person name="Tom L."/>
            <person name="Singh A."/>
            <person name="Thomas B.C."/>
            <person name="Baker B.J."/>
            <person name="Piceno Y.M."/>
            <person name="Andersen G.L."/>
            <person name="Banfield J.F."/>
        </authorList>
    </citation>
    <scope>NUCLEOTIDE SEQUENCE [LARGE SCALE GENOMIC DNA]</scope>
</reference>
<gene>
    <name evidence="1" type="ORF">XD93_0586</name>
</gene>
<keyword evidence="1" id="KW-0472">Membrane</keyword>
<sequence length="354" mass="41091">MGIKRKKKKVKNKEVLFKSESKDLKKLRRNRRLKALKEKINVRKMLMWILITILLVGVSLGISSILGSQEEEMVQETEYVLGLDEIPVYPESTFLFAQDFDNESVKDMLAKGQSAYKINSKSSFEKVKEYYANELIGRGWDLVLNVDIGAEDKRFGQYWVKGDQGLRIYSKFNDIWYESITPEEAKNGLSNRVSEEIEIDMLLAGSDYQDLLPDYPWQIKVPKDYLIRYEVSEFEKLRAVKFQRISTGQFITIYPVGYWGSKALDFQLEDYTDILSQDSENWNIINSTVTSWRGNSSLKGTIASDLNQQEILMLKNERNNVTYVLSTEDSSDPLYQYIIENIKYLGQEDETSQP</sequence>
<name>A0A101HHK8_9BACT</name>
<evidence type="ECO:0000313" key="1">
    <source>
        <dbReference type="EMBL" id="KUK77029.1"/>
    </source>
</evidence>
<dbReference type="Proteomes" id="UP000053904">
    <property type="component" value="Unassembled WGS sequence"/>
</dbReference>
<dbReference type="AlphaFoldDB" id="A0A101HHK8"/>
<dbReference type="EMBL" id="LGGO01000074">
    <property type="protein sequence ID" value="KUK77029.1"/>
    <property type="molecule type" value="Genomic_DNA"/>
</dbReference>
<protein>
    <submittedName>
        <fullName evidence="1">Transmembrane(S)protein</fullName>
    </submittedName>
</protein>
<keyword evidence="1" id="KW-0812">Transmembrane</keyword>